<name>A0A3E1YHS1_9BACT</name>
<dbReference type="EMBL" id="QPMM01000001">
    <property type="protein sequence ID" value="RFS26907.1"/>
    <property type="molecule type" value="Genomic_DNA"/>
</dbReference>
<proteinExistence type="predicted"/>
<evidence type="ECO:0000313" key="3">
    <source>
        <dbReference type="Proteomes" id="UP000260644"/>
    </source>
</evidence>
<feature type="transmembrane region" description="Helical" evidence="1">
    <location>
        <begin position="20"/>
        <end position="46"/>
    </location>
</feature>
<organism evidence="2 3">
    <name type="scientific">Chitinophaga silvatica</name>
    <dbReference type="NCBI Taxonomy" id="2282649"/>
    <lineage>
        <taxon>Bacteria</taxon>
        <taxon>Pseudomonadati</taxon>
        <taxon>Bacteroidota</taxon>
        <taxon>Chitinophagia</taxon>
        <taxon>Chitinophagales</taxon>
        <taxon>Chitinophagaceae</taxon>
        <taxon>Chitinophaga</taxon>
    </lineage>
</organism>
<gene>
    <name evidence="2" type="ORF">DVR12_03735</name>
</gene>
<dbReference type="RefSeq" id="WP_116974099.1">
    <property type="nucleotide sequence ID" value="NZ_QPMM01000001.1"/>
</dbReference>
<keyword evidence="1" id="KW-0472">Membrane</keyword>
<evidence type="ECO:0000313" key="2">
    <source>
        <dbReference type="EMBL" id="RFS26907.1"/>
    </source>
</evidence>
<dbReference type="Proteomes" id="UP000260644">
    <property type="component" value="Unassembled WGS sequence"/>
</dbReference>
<dbReference type="AlphaFoldDB" id="A0A3E1YHS1"/>
<accession>A0A3E1YHS1</accession>
<reference evidence="2 3" key="1">
    <citation type="submission" date="2018-07" db="EMBL/GenBank/DDBJ databases">
        <title>Chitinophaga K2CV101002-2 sp. nov., isolated from a monsoon evergreen broad-leaved forest soil.</title>
        <authorList>
            <person name="Lv Y."/>
        </authorList>
    </citation>
    <scope>NUCLEOTIDE SEQUENCE [LARGE SCALE GENOMIC DNA]</scope>
    <source>
        <strain evidence="2 3">GDMCC 1.1288</strain>
    </source>
</reference>
<keyword evidence="1" id="KW-1133">Transmembrane helix</keyword>
<comment type="caution">
    <text evidence="2">The sequence shown here is derived from an EMBL/GenBank/DDBJ whole genome shotgun (WGS) entry which is preliminary data.</text>
</comment>
<keyword evidence="3" id="KW-1185">Reference proteome</keyword>
<keyword evidence="1" id="KW-0812">Transmembrane</keyword>
<protein>
    <submittedName>
        <fullName evidence="2">Uncharacterized protein</fullName>
    </submittedName>
</protein>
<sequence length="150" mass="17086">MEIINSHKITDRWMFYGIGLFIPAILSIIGGLFISTLICVIIFFCLGCPRFVTALRINGNQLEVEYVKFFLRRKVSYNIQDTVLEIRRYKDYPVKVILPGPTVISDWLHIIVNGEEVMNVDGRKGFTTTQFMSLLEAFSKAKAGCNTTIV</sequence>
<evidence type="ECO:0000256" key="1">
    <source>
        <dbReference type="SAM" id="Phobius"/>
    </source>
</evidence>
<dbReference type="OrthoDB" id="674454at2"/>